<dbReference type="AlphaFoldDB" id="A0A073CHW6"/>
<protein>
    <submittedName>
        <fullName evidence="4">Sterol 3-beta-glucosyltransferase</fullName>
        <ecNumber evidence="4">2.4.1.173</ecNumber>
    </submittedName>
</protein>
<evidence type="ECO:0000259" key="2">
    <source>
        <dbReference type="Pfam" id="PF03033"/>
    </source>
</evidence>
<dbReference type="EMBL" id="CM002803">
    <property type="protein sequence ID" value="KEI67879.1"/>
    <property type="molecule type" value="Genomic_DNA"/>
</dbReference>
<evidence type="ECO:0000256" key="1">
    <source>
        <dbReference type="SAM" id="MobiDB-lite"/>
    </source>
</evidence>
<dbReference type="STRING" id="388467.A19Y_3048"/>
<dbReference type="GO" id="GO:0033072">
    <property type="term" value="P:vancomycin biosynthetic process"/>
    <property type="evidence" value="ECO:0007669"/>
    <property type="project" value="UniProtKB-ARBA"/>
</dbReference>
<dbReference type="GO" id="GO:0016906">
    <property type="term" value="F:sterol 3-beta-glucosyltransferase activity"/>
    <property type="evidence" value="ECO:0007669"/>
    <property type="project" value="UniProtKB-EC"/>
</dbReference>
<proteinExistence type="predicted"/>
<dbReference type="CDD" id="cd03784">
    <property type="entry name" value="GT1_Gtf-like"/>
    <property type="match status" value="1"/>
</dbReference>
<evidence type="ECO:0000259" key="3">
    <source>
        <dbReference type="Pfam" id="PF06722"/>
    </source>
</evidence>
<dbReference type="HOGENOM" id="CLU_000537_8_0_3"/>
<dbReference type="eggNOG" id="COG1819">
    <property type="taxonomic scope" value="Bacteria"/>
</dbReference>
<accession>A0A073CHW6</accession>
<feature type="domain" description="Erythromycin biosynthesis protein CIII-like C-terminal" evidence="3">
    <location>
        <begin position="317"/>
        <end position="429"/>
    </location>
</feature>
<evidence type="ECO:0000313" key="5">
    <source>
        <dbReference type="Proteomes" id="UP000027395"/>
    </source>
</evidence>
<sequence length="446" mass="48590">MESGICKFNPMDSRLKDQTSNGSGKRIVLATFGSLGDLYPYMALAQELQSRGYSPSIASCEQYQQTLETAGIEFHPLRPNGLPQDPNEAEFISMMMDSQRGVEYIINYLLMPYLRTSYCDLIKACQGADLLLTHPLILVASLVAEKIAIPWVSTILSPGASLISVYDTTQEKSTQSRHQQAMAVVARDSLLRLLRWSIQLWSAPLEQLQAELGLEGGLDPLFEGQFAPLVLGLFSQTFATAKPDWPPQTQITGFPFYRPNSGPGLSPELQAFLDNGPPAIVFTLGSTAVLAPGNFYQEGMIAAQELGYRAILMMGKAAHQLNALGLPEGIIAVDYAPHAAIFPHAAAIVHHGGMGTTAEALRAGHPMLIVPFNYDQPDNAARVVKMGVGRILDRNLYQASTVLAELKVLLGDPNYATRVTEVSHYIAAEQGNHKAIDIIETYLKSC</sequence>
<gene>
    <name evidence="4" type="ORF">A19Y_3048</name>
</gene>
<evidence type="ECO:0000313" key="4">
    <source>
        <dbReference type="EMBL" id="KEI67879.1"/>
    </source>
</evidence>
<keyword evidence="5" id="KW-1185">Reference proteome</keyword>
<organism evidence="4 5">
    <name type="scientific">Planktothrix agardhii (strain NIVA-CYA 126/8)</name>
    <dbReference type="NCBI Taxonomy" id="388467"/>
    <lineage>
        <taxon>Bacteria</taxon>
        <taxon>Bacillati</taxon>
        <taxon>Cyanobacteriota</taxon>
        <taxon>Cyanophyceae</taxon>
        <taxon>Oscillatoriophycideae</taxon>
        <taxon>Oscillatoriales</taxon>
        <taxon>Microcoleaceae</taxon>
        <taxon>Planktothrix</taxon>
    </lineage>
</organism>
<feature type="domain" description="Glycosyltransferase family 28 N-terminal" evidence="2">
    <location>
        <begin position="27"/>
        <end position="154"/>
    </location>
</feature>
<dbReference type="GO" id="GO:0005975">
    <property type="term" value="P:carbohydrate metabolic process"/>
    <property type="evidence" value="ECO:0007669"/>
    <property type="project" value="InterPro"/>
</dbReference>
<feature type="region of interest" description="Disordered" evidence="1">
    <location>
        <begin position="1"/>
        <end position="21"/>
    </location>
</feature>
<keyword evidence="4" id="KW-0328">Glycosyltransferase</keyword>
<dbReference type="InterPro" id="IPR002213">
    <property type="entry name" value="UDP_glucos_trans"/>
</dbReference>
<reference evidence="4 5" key="1">
    <citation type="journal article" date="2014" name="Appl. Environ. Microbiol.">
        <title>Elucidation of insertion elements encoded on plasmids and in vitro construction of shuttle vectors from the toxic cyanobacterium Planktothrix.</title>
        <authorList>
            <person name="Christiansen G."/>
            <person name="Goesmann A."/>
            <person name="Kurmayer R."/>
        </authorList>
    </citation>
    <scope>NUCLEOTIDE SEQUENCE [LARGE SCALE GENOMIC DNA]</scope>
    <source>
        <strain evidence="4 5">NIVA-CYA 126/8</strain>
    </source>
</reference>
<dbReference type="PANTHER" id="PTHR48050:SF13">
    <property type="entry name" value="STEROL 3-BETA-GLUCOSYLTRANSFERASE UGT80A2"/>
    <property type="match status" value="1"/>
</dbReference>
<dbReference type="InterPro" id="IPR004276">
    <property type="entry name" value="GlycoTrans_28_N"/>
</dbReference>
<dbReference type="InterPro" id="IPR010610">
    <property type="entry name" value="EryCIII-like_C"/>
</dbReference>
<dbReference type="Gene3D" id="3.40.50.2000">
    <property type="entry name" value="Glycogen Phosphorylase B"/>
    <property type="match status" value="2"/>
</dbReference>
<dbReference type="SUPFAM" id="SSF53756">
    <property type="entry name" value="UDP-Glycosyltransferase/glycogen phosphorylase"/>
    <property type="match status" value="1"/>
</dbReference>
<keyword evidence="4" id="KW-0808">Transferase</keyword>
<dbReference type="PANTHER" id="PTHR48050">
    <property type="entry name" value="STEROL 3-BETA-GLUCOSYLTRANSFERASE"/>
    <property type="match status" value="1"/>
</dbReference>
<dbReference type="Proteomes" id="UP000027395">
    <property type="component" value="Chromosome"/>
</dbReference>
<dbReference type="Pfam" id="PF03033">
    <property type="entry name" value="Glyco_transf_28"/>
    <property type="match status" value="1"/>
</dbReference>
<dbReference type="EC" id="2.4.1.173" evidence="4"/>
<dbReference type="Pfam" id="PF06722">
    <property type="entry name" value="EryCIII-like_C"/>
    <property type="match status" value="1"/>
</dbReference>
<dbReference type="PATRIC" id="fig|388467.6.peg.2992"/>
<name>A0A073CHW6_PLAA1</name>
<dbReference type="InterPro" id="IPR050426">
    <property type="entry name" value="Glycosyltransferase_28"/>
</dbReference>